<keyword evidence="2" id="KW-1185">Reference proteome</keyword>
<comment type="caution">
    <text evidence="1">The sequence shown here is derived from an EMBL/GenBank/DDBJ whole genome shotgun (WGS) entry which is preliminary data.</text>
</comment>
<gene>
    <name evidence="1" type="ORF">AVEN_42713_1</name>
</gene>
<reference evidence="1 2" key="1">
    <citation type="journal article" date="2019" name="Sci. Rep.">
        <title>Orb-weaving spider Araneus ventricosus genome elucidates the spidroin gene catalogue.</title>
        <authorList>
            <person name="Kono N."/>
            <person name="Nakamura H."/>
            <person name="Ohtoshi R."/>
            <person name="Moran D.A.P."/>
            <person name="Shinohara A."/>
            <person name="Yoshida Y."/>
            <person name="Fujiwara M."/>
            <person name="Mori M."/>
            <person name="Tomita M."/>
            <person name="Arakawa K."/>
        </authorList>
    </citation>
    <scope>NUCLEOTIDE SEQUENCE [LARGE SCALE GENOMIC DNA]</scope>
</reference>
<evidence type="ECO:0000313" key="2">
    <source>
        <dbReference type="Proteomes" id="UP000499080"/>
    </source>
</evidence>
<proteinExistence type="predicted"/>
<organism evidence="1 2">
    <name type="scientific">Araneus ventricosus</name>
    <name type="common">Orbweaver spider</name>
    <name type="synonym">Epeira ventricosa</name>
    <dbReference type="NCBI Taxonomy" id="182803"/>
    <lineage>
        <taxon>Eukaryota</taxon>
        <taxon>Metazoa</taxon>
        <taxon>Ecdysozoa</taxon>
        <taxon>Arthropoda</taxon>
        <taxon>Chelicerata</taxon>
        <taxon>Arachnida</taxon>
        <taxon>Araneae</taxon>
        <taxon>Araneomorphae</taxon>
        <taxon>Entelegynae</taxon>
        <taxon>Araneoidea</taxon>
        <taxon>Araneidae</taxon>
        <taxon>Araneus</taxon>
    </lineage>
</organism>
<name>A0A4Y2UY97_ARAVE</name>
<dbReference type="AlphaFoldDB" id="A0A4Y2UY97"/>
<protein>
    <submittedName>
        <fullName evidence="1">Uncharacterized protein</fullName>
    </submittedName>
</protein>
<dbReference type="EMBL" id="BGPR01040465">
    <property type="protein sequence ID" value="GBO16590.1"/>
    <property type="molecule type" value="Genomic_DNA"/>
</dbReference>
<dbReference type="Proteomes" id="UP000499080">
    <property type="component" value="Unassembled WGS sequence"/>
</dbReference>
<evidence type="ECO:0000313" key="1">
    <source>
        <dbReference type="EMBL" id="GBO16590.1"/>
    </source>
</evidence>
<sequence>MARPRLLFRRMERNVAIVINLCSCDYSVTNSTHAYSAANANVCPPRELCSPSCLVDDGCYSNWLLVAISFPFGAKCADVANLNERLPTRNGFLLR</sequence>
<accession>A0A4Y2UY97</accession>